<dbReference type="PANTHER" id="PTHR11070">
    <property type="entry name" value="UVRD / RECB / PCRA DNA HELICASE FAMILY MEMBER"/>
    <property type="match status" value="1"/>
</dbReference>
<proteinExistence type="predicted"/>
<keyword evidence="2 9" id="KW-0378">Hydrolase</keyword>
<dbReference type="Pfam" id="PF13361">
    <property type="entry name" value="UvrD_C"/>
    <property type="match status" value="1"/>
</dbReference>
<dbReference type="SUPFAM" id="SSF52540">
    <property type="entry name" value="P-loop containing nucleoside triphosphate hydrolases"/>
    <property type="match status" value="1"/>
</dbReference>
<evidence type="ECO:0000256" key="9">
    <source>
        <dbReference type="PROSITE-ProRule" id="PRU00560"/>
    </source>
</evidence>
<name>A0ABT3X4B5_9BACL</name>
<dbReference type="InterPro" id="IPR027417">
    <property type="entry name" value="P-loop_NTPase"/>
</dbReference>
<evidence type="ECO:0000259" key="10">
    <source>
        <dbReference type="PROSITE" id="PS51198"/>
    </source>
</evidence>
<feature type="binding site" evidence="9">
    <location>
        <begin position="122"/>
        <end position="129"/>
    </location>
    <ligand>
        <name>ATP</name>
        <dbReference type="ChEBI" id="CHEBI:30616"/>
    </ligand>
</feature>
<evidence type="ECO:0000313" key="13">
    <source>
        <dbReference type="Proteomes" id="UP001208017"/>
    </source>
</evidence>
<feature type="domain" description="UvrD-like helicase C-terminal" evidence="11">
    <location>
        <begin position="431"/>
        <end position="727"/>
    </location>
</feature>
<comment type="catalytic activity">
    <reaction evidence="6">
        <text>Couples ATP hydrolysis with the unwinding of duplex DNA by translocating in the 3'-5' direction.</text>
        <dbReference type="EC" id="5.6.2.4"/>
    </reaction>
</comment>
<dbReference type="InterPro" id="IPR014017">
    <property type="entry name" value="DNA_helicase_UvrD-like_C"/>
</dbReference>
<evidence type="ECO:0000256" key="1">
    <source>
        <dbReference type="ARBA" id="ARBA00022741"/>
    </source>
</evidence>
<evidence type="ECO:0000313" key="12">
    <source>
        <dbReference type="EMBL" id="MCX7571734.1"/>
    </source>
</evidence>
<gene>
    <name evidence="12" type="ORF">OS242_17460</name>
</gene>
<keyword evidence="1 9" id="KW-0547">Nucleotide-binding</keyword>
<dbReference type="EC" id="5.6.2.4" evidence="7"/>
<evidence type="ECO:0000256" key="8">
    <source>
        <dbReference type="ARBA" id="ARBA00048988"/>
    </source>
</evidence>
<accession>A0ABT3X4B5</accession>
<dbReference type="PROSITE" id="PS51198">
    <property type="entry name" value="UVRD_HELICASE_ATP_BIND"/>
    <property type="match status" value="1"/>
</dbReference>
<comment type="caution">
    <text evidence="12">The sequence shown here is derived from an EMBL/GenBank/DDBJ whole genome shotgun (WGS) entry which is preliminary data.</text>
</comment>
<comment type="catalytic activity">
    <reaction evidence="8">
        <text>ATP + H2O = ADP + phosphate + H(+)</text>
        <dbReference type="Rhea" id="RHEA:13065"/>
        <dbReference type="ChEBI" id="CHEBI:15377"/>
        <dbReference type="ChEBI" id="CHEBI:15378"/>
        <dbReference type="ChEBI" id="CHEBI:30616"/>
        <dbReference type="ChEBI" id="CHEBI:43474"/>
        <dbReference type="ChEBI" id="CHEBI:456216"/>
        <dbReference type="EC" id="5.6.2.4"/>
    </reaction>
</comment>
<evidence type="ECO:0000256" key="4">
    <source>
        <dbReference type="ARBA" id="ARBA00022840"/>
    </source>
</evidence>
<dbReference type="InterPro" id="IPR014016">
    <property type="entry name" value="UvrD-like_ATP-bd"/>
</dbReference>
<keyword evidence="13" id="KW-1185">Reference proteome</keyword>
<dbReference type="CDD" id="cd17932">
    <property type="entry name" value="DEXQc_UvrD"/>
    <property type="match status" value="1"/>
</dbReference>
<dbReference type="PANTHER" id="PTHR11070:SF2">
    <property type="entry name" value="ATP-DEPENDENT DNA HELICASE SRS2"/>
    <property type="match status" value="1"/>
</dbReference>
<evidence type="ECO:0000256" key="3">
    <source>
        <dbReference type="ARBA" id="ARBA00022806"/>
    </source>
</evidence>
<keyword evidence="3 9" id="KW-0347">Helicase</keyword>
<keyword evidence="5" id="KW-0413">Isomerase</keyword>
<evidence type="ECO:0000259" key="11">
    <source>
        <dbReference type="PROSITE" id="PS51217"/>
    </source>
</evidence>
<dbReference type="Proteomes" id="UP001208017">
    <property type="component" value="Unassembled WGS sequence"/>
</dbReference>
<dbReference type="Gene3D" id="1.10.486.10">
    <property type="entry name" value="PCRA, domain 4"/>
    <property type="match status" value="1"/>
</dbReference>
<dbReference type="Gene3D" id="3.40.50.300">
    <property type="entry name" value="P-loop containing nucleotide triphosphate hydrolases"/>
    <property type="match status" value="3"/>
</dbReference>
<dbReference type="Pfam" id="PF00580">
    <property type="entry name" value="UvrD-helicase"/>
    <property type="match status" value="1"/>
</dbReference>
<dbReference type="InterPro" id="IPR000212">
    <property type="entry name" value="DNA_helicase_UvrD/REP"/>
</dbReference>
<dbReference type="PROSITE" id="PS51217">
    <property type="entry name" value="UVRD_HELICASE_CTER"/>
    <property type="match status" value="1"/>
</dbReference>
<protein>
    <recommendedName>
        <fullName evidence="7">DNA 3'-5' helicase</fullName>
        <ecNumber evidence="7">5.6.2.4</ecNumber>
    </recommendedName>
</protein>
<dbReference type="EMBL" id="JAPMLT010000012">
    <property type="protein sequence ID" value="MCX7571734.1"/>
    <property type="molecule type" value="Genomic_DNA"/>
</dbReference>
<evidence type="ECO:0000256" key="2">
    <source>
        <dbReference type="ARBA" id="ARBA00022801"/>
    </source>
</evidence>
<feature type="domain" description="UvrD-like helicase ATP-binding" evidence="10">
    <location>
        <begin position="101"/>
        <end position="426"/>
    </location>
</feature>
<organism evidence="12 13">
    <name type="scientific">Tumebacillus lacus</name>
    <dbReference type="NCBI Taxonomy" id="2995335"/>
    <lineage>
        <taxon>Bacteria</taxon>
        <taxon>Bacillati</taxon>
        <taxon>Bacillota</taxon>
        <taxon>Bacilli</taxon>
        <taxon>Bacillales</taxon>
        <taxon>Alicyclobacillaceae</taxon>
        <taxon>Tumebacillus</taxon>
    </lineage>
</organism>
<reference evidence="12 13" key="1">
    <citation type="submission" date="2022-11" db="EMBL/GenBank/DDBJ databases">
        <title>Study of microbial diversity in lake waters.</title>
        <authorList>
            <person name="Zhang J."/>
        </authorList>
    </citation>
    <scope>NUCLEOTIDE SEQUENCE [LARGE SCALE GENOMIC DNA]</scope>
    <source>
        <strain evidence="12 13">DT12</strain>
    </source>
</reference>
<sequence length="835" mass="97420">MELQSLSPKYSLLFANYGSPFTDEYRDRVLQLLENGVKVILFLDGSPTLEGLERFEQSNLLSVFISAELNHSTVPTPCIVVDGQFGDVESCLDQIAELNPSFNVEQYRIEHAPPEQHLSVEAGAGTGKTTVMVQRILFLLHMTDVTLKDIVMITFTRDAAKNMFRKLRKEFLSRFQLTGNQRYIRLIEELNTMQISTIHSFAKKLVQQLGSVHGFGTKVQIRSFGLERKRLIEGFLDEFLAEWMEKYPVTEKLQGLRLYELVKKVVDFWEEMERKGFSREEIGQLQWGTAAGESAGFQEMFQTLFAECERRFQNLKEEENAISLNDLTRQIDMIARSTIDFRNVAQPIQYLFVDEFQDTDDTQIRLITSLQRAFDSSLFVVGDIKQSIYRFRGANYTAFTWLKEMLEEQNGQKMTGYPLVKNYRTAGELLGKIDKIFAGWGEKEYLVYETPLIGMKHDAHSLNIERVSYDKDDARHPVHTIRLVRQALEDVRKEKERLQESEETPKVAVLVRTNREAQRVKEWFEDAGIFFDLEIGGTFFTSDAVNDFASLVEALLYPTNPQSMLNLYATSYSQVQIDWIALVPCNGERERLLEILHQHQPFPEWKDCVKERIRLEPILSVLRGIIEKTNPYSRYRMRQEQIISTVNSNETEYKAEALKRAKQYRRNLNQLFEMIHDVFSNDFLTLYSLNKWLKLNQAINRDVDEPKLPDEERDGRVQIMTVHRSKGLEFHTVIVPFTERSFRWEENDSFSELLFKRESDGINAGWLIRHGEVTWENSKYSELAENEREEVIREEARLLYVAMTRCEKQLWMLNNRKYAWGDKVNSWSALLGEGV</sequence>
<evidence type="ECO:0000256" key="6">
    <source>
        <dbReference type="ARBA" id="ARBA00034617"/>
    </source>
</evidence>
<evidence type="ECO:0000256" key="7">
    <source>
        <dbReference type="ARBA" id="ARBA00034808"/>
    </source>
</evidence>
<dbReference type="RefSeq" id="WP_267152982.1">
    <property type="nucleotide sequence ID" value="NZ_JAPMLT010000012.1"/>
</dbReference>
<keyword evidence="4 9" id="KW-0067">ATP-binding</keyword>
<evidence type="ECO:0000256" key="5">
    <source>
        <dbReference type="ARBA" id="ARBA00023235"/>
    </source>
</evidence>